<evidence type="ECO:0000256" key="8">
    <source>
        <dbReference type="ARBA" id="ARBA00071337"/>
    </source>
</evidence>
<dbReference type="GO" id="GO:0004493">
    <property type="term" value="F:methylmalonyl-CoA epimerase activity"/>
    <property type="evidence" value="ECO:0007669"/>
    <property type="project" value="UniProtKB-EC"/>
</dbReference>
<keyword evidence="2" id="KW-0479">Metal-binding</keyword>
<dbReference type="Gene3D" id="3.10.180.10">
    <property type="entry name" value="2,3-Dihydroxybiphenyl 1,2-Dioxygenase, domain 1"/>
    <property type="match status" value="1"/>
</dbReference>
<dbReference type="FunFam" id="3.10.180.10:FF:000003">
    <property type="entry name" value="Methylmalonyl-CoA epimerase, mitochondrial"/>
    <property type="match status" value="1"/>
</dbReference>
<dbReference type="KEGG" id="acan:ACA1_368050"/>
<dbReference type="NCBIfam" id="TIGR03081">
    <property type="entry name" value="metmalonyl_epim"/>
    <property type="match status" value="1"/>
</dbReference>
<evidence type="ECO:0000256" key="2">
    <source>
        <dbReference type="ARBA" id="ARBA00022723"/>
    </source>
</evidence>
<name>L8GXZ6_ACACF</name>
<dbReference type="GO" id="GO:0046491">
    <property type="term" value="P:L-methylmalonyl-CoA metabolic process"/>
    <property type="evidence" value="ECO:0007669"/>
    <property type="project" value="TreeGrafter"/>
</dbReference>
<dbReference type="RefSeq" id="XP_004340124.1">
    <property type="nucleotide sequence ID" value="XM_004340076.1"/>
</dbReference>
<dbReference type="CDD" id="cd07249">
    <property type="entry name" value="MMCE"/>
    <property type="match status" value="1"/>
</dbReference>
<dbReference type="GeneID" id="14918895"/>
<dbReference type="OrthoDB" id="16820at2759"/>
<proteinExistence type="inferred from homology"/>
<evidence type="ECO:0000256" key="6">
    <source>
        <dbReference type="ARBA" id="ARBA00053742"/>
    </source>
</evidence>
<comment type="function">
    <text evidence="6">Methylmalonyl-CoA epimerase involved in propionyl-CoA metabolism.</text>
</comment>
<evidence type="ECO:0000313" key="11">
    <source>
        <dbReference type="EMBL" id="ELR18104.1"/>
    </source>
</evidence>
<dbReference type="Pfam" id="PF13669">
    <property type="entry name" value="Glyoxalase_4"/>
    <property type="match status" value="1"/>
</dbReference>
<dbReference type="SUPFAM" id="SSF54593">
    <property type="entry name" value="Glyoxalase/Bleomycin resistance protein/Dihydroxybiphenyl dioxygenase"/>
    <property type="match status" value="1"/>
</dbReference>
<dbReference type="InterPro" id="IPR051785">
    <property type="entry name" value="MMCE/EMCE_epimerase"/>
</dbReference>
<keyword evidence="4" id="KW-0170">Cobalt</keyword>
<dbReference type="PANTHER" id="PTHR43048:SF3">
    <property type="entry name" value="METHYLMALONYL-COA EPIMERASE, MITOCHONDRIAL"/>
    <property type="match status" value="1"/>
</dbReference>
<gene>
    <name evidence="11" type="ORF">ACA1_368050</name>
</gene>
<evidence type="ECO:0000256" key="9">
    <source>
        <dbReference type="ARBA" id="ARBA00081771"/>
    </source>
</evidence>
<dbReference type="PANTHER" id="PTHR43048">
    <property type="entry name" value="METHYLMALONYL-COA EPIMERASE"/>
    <property type="match status" value="1"/>
</dbReference>
<comment type="similarity">
    <text evidence="1">Belongs to the methylmalonyl-CoA epimerase family.</text>
</comment>
<evidence type="ECO:0000256" key="7">
    <source>
        <dbReference type="ARBA" id="ARBA00066411"/>
    </source>
</evidence>
<dbReference type="AlphaFoldDB" id="L8GXZ6"/>
<evidence type="ECO:0000256" key="1">
    <source>
        <dbReference type="ARBA" id="ARBA00009308"/>
    </source>
</evidence>
<dbReference type="VEuPathDB" id="AmoebaDB:ACA1_368050"/>
<dbReference type="InterPro" id="IPR017515">
    <property type="entry name" value="MeMalonyl-CoA_epimerase"/>
</dbReference>
<sequence>MRRSSALARGFAPLRSNAPASALFTAVGVGKLNHVAIAVPDLEQATSLYRDVMGAKVSEPLALAEHGVTTVFIELGNTKLELLHPLGENSPIANFLKTKPSGGIHHICLEVKDIHAALEVLKAKGIRAIDQKPKIGAHGKPVVFCHPKDLNGVLVELEQV</sequence>
<evidence type="ECO:0000313" key="12">
    <source>
        <dbReference type="Proteomes" id="UP000011083"/>
    </source>
</evidence>
<dbReference type="InterPro" id="IPR037523">
    <property type="entry name" value="VOC_core"/>
</dbReference>
<dbReference type="EMBL" id="KB007960">
    <property type="protein sequence ID" value="ELR18104.1"/>
    <property type="molecule type" value="Genomic_DNA"/>
</dbReference>
<feature type="domain" description="VOC" evidence="10">
    <location>
        <begin position="31"/>
        <end position="160"/>
    </location>
</feature>
<dbReference type="STRING" id="1257118.L8GXZ6"/>
<dbReference type="PROSITE" id="PS51819">
    <property type="entry name" value="VOC"/>
    <property type="match status" value="1"/>
</dbReference>
<dbReference type="OMA" id="IHHICYE"/>
<dbReference type="GO" id="GO:0046872">
    <property type="term" value="F:metal ion binding"/>
    <property type="evidence" value="ECO:0007669"/>
    <property type="project" value="UniProtKB-KW"/>
</dbReference>
<keyword evidence="12" id="KW-1185">Reference proteome</keyword>
<organism evidence="11 12">
    <name type="scientific">Acanthamoeba castellanii (strain ATCC 30010 / Neff)</name>
    <dbReference type="NCBI Taxonomy" id="1257118"/>
    <lineage>
        <taxon>Eukaryota</taxon>
        <taxon>Amoebozoa</taxon>
        <taxon>Discosea</taxon>
        <taxon>Longamoebia</taxon>
        <taxon>Centramoebida</taxon>
        <taxon>Acanthamoebidae</taxon>
        <taxon>Acanthamoeba</taxon>
    </lineage>
</organism>
<comment type="catalytic activity">
    <reaction evidence="5">
        <text>(R)-methylmalonyl-CoA = (S)-methylmalonyl-CoA</text>
        <dbReference type="Rhea" id="RHEA:20553"/>
        <dbReference type="ChEBI" id="CHEBI:57326"/>
        <dbReference type="ChEBI" id="CHEBI:57327"/>
        <dbReference type="EC" id="5.1.99.1"/>
    </reaction>
    <physiologicalReaction direction="right-to-left" evidence="5">
        <dbReference type="Rhea" id="RHEA:20555"/>
    </physiologicalReaction>
</comment>
<evidence type="ECO:0000256" key="3">
    <source>
        <dbReference type="ARBA" id="ARBA00023235"/>
    </source>
</evidence>
<evidence type="ECO:0000259" key="10">
    <source>
        <dbReference type="PROSITE" id="PS51819"/>
    </source>
</evidence>
<reference evidence="11 12" key="1">
    <citation type="journal article" date="2013" name="Genome Biol.">
        <title>Genome of Acanthamoeba castellanii highlights extensive lateral gene transfer and early evolution of tyrosine kinase signaling.</title>
        <authorList>
            <person name="Clarke M."/>
            <person name="Lohan A.J."/>
            <person name="Liu B."/>
            <person name="Lagkouvardos I."/>
            <person name="Roy S."/>
            <person name="Zafar N."/>
            <person name="Bertelli C."/>
            <person name="Schilde C."/>
            <person name="Kianianmomeni A."/>
            <person name="Burglin T.R."/>
            <person name="Frech C."/>
            <person name="Turcotte B."/>
            <person name="Kopec K.O."/>
            <person name="Synnott J.M."/>
            <person name="Choo C."/>
            <person name="Paponov I."/>
            <person name="Finkler A."/>
            <person name="Soon Heng Tan C."/>
            <person name="Hutchins A.P."/>
            <person name="Weinmeier T."/>
            <person name="Rattei T."/>
            <person name="Chu J.S."/>
            <person name="Gimenez G."/>
            <person name="Irimia M."/>
            <person name="Rigden D.J."/>
            <person name="Fitzpatrick D.A."/>
            <person name="Lorenzo-Morales J."/>
            <person name="Bateman A."/>
            <person name="Chiu C.H."/>
            <person name="Tang P."/>
            <person name="Hegemann P."/>
            <person name="Fromm H."/>
            <person name="Raoult D."/>
            <person name="Greub G."/>
            <person name="Miranda-Saavedra D."/>
            <person name="Chen N."/>
            <person name="Nash P."/>
            <person name="Ginger M.L."/>
            <person name="Horn M."/>
            <person name="Schaap P."/>
            <person name="Caler L."/>
            <person name="Loftus B."/>
        </authorList>
    </citation>
    <scope>NUCLEOTIDE SEQUENCE [LARGE SCALE GENOMIC DNA]</scope>
    <source>
        <strain evidence="11 12">Neff</strain>
    </source>
</reference>
<dbReference type="GO" id="GO:0005739">
    <property type="term" value="C:mitochondrion"/>
    <property type="evidence" value="ECO:0007669"/>
    <property type="project" value="TreeGrafter"/>
</dbReference>
<dbReference type="InterPro" id="IPR029068">
    <property type="entry name" value="Glyas_Bleomycin-R_OHBP_Dase"/>
</dbReference>
<evidence type="ECO:0000256" key="4">
    <source>
        <dbReference type="ARBA" id="ARBA00023285"/>
    </source>
</evidence>
<protein>
    <recommendedName>
        <fullName evidence="8">Methylmalonyl-CoA epimerase, mitochondrial</fullName>
        <ecNumber evidence="7">5.1.99.1</ecNumber>
    </recommendedName>
    <alternativeName>
        <fullName evidence="9">DL-methylmalonyl-CoA racemase</fullName>
    </alternativeName>
</protein>
<keyword evidence="3" id="KW-0413">Isomerase</keyword>
<accession>L8GXZ6</accession>
<dbReference type="EC" id="5.1.99.1" evidence="7"/>
<evidence type="ECO:0000256" key="5">
    <source>
        <dbReference type="ARBA" id="ARBA00050406"/>
    </source>
</evidence>
<dbReference type="Proteomes" id="UP000011083">
    <property type="component" value="Unassembled WGS sequence"/>
</dbReference>